<evidence type="ECO:0000313" key="7">
    <source>
        <dbReference type="Proteomes" id="UP000277498"/>
    </source>
</evidence>
<keyword evidence="4" id="KW-1005">Bacterial flagellum biogenesis</keyword>
<dbReference type="Gene3D" id="2.30.30.760">
    <property type="match status" value="1"/>
</dbReference>
<dbReference type="SMART" id="SM00858">
    <property type="entry name" value="SAF"/>
    <property type="match status" value="1"/>
</dbReference>
<dbReference type="AlphaFoldDB" id="A0A3P5WLV6"/>
<dbReference type="InterPro" id="IPR017585">
    <property type="entry name" value="SAF_FlgA"/>
</dbReference>
<dbReference type="CDD" id="cd11614">
    <property type="entry name" value="SAF_CpaB_FlgA_like"/>
    <property type="match status" value="1"/>
</dbReference>
<dbReference type="Proteomes" id="UP000277498">
    <property type="component" value="Unassembled WGS sequence"/>
</dbReference>
<dbReference type="OrthoDB" id="7619725at2"/>
<feature type="signal peptide" evidence="4">
    <location>
        <begin position="1"/>
        <end position="16"/>
    </location>
</feature>
<dbReference type="InterPro" id="IPR013974">
    <property type="entry name" value="SAF"/>
</dbReference>
<dbReference type="GO" id="GO:0044780">
    <property type="term" value="P:bacterial-type flagellum assembly"/>
    <property type="evidence" value="ECO:0007669"/>
    <property type="project" value="InterPro"/>
</dbReference>
<dbReference type="GO" id="GO:0042597">
    <property type="term" value="C:periplasmic space"/>
    <property type="evidence" value="ECO:0007669"/>
    <property type="project" value="UniProtKB-SubCell"/>
</dbReference>
<comment type="function">
    <text evidence="4">Involved in the assembly process of the P-ring formation. It may associate with FlgF on the rod constituting a structure essential for the P-ring assembly or may act as a modulator protein for the P-ring assembly.</text>
</comment>
<gene>
    <name evidence="6" type="ORF">XINFAN_00435</name>
</gene>
<proteinExistence type="inferred from homology"/>
<comment type="subcellular location">
    <subcellularLocation>
        <location evidence="1 4">Periplasm</location>
    </subcellularLocation>
</comment>
<accession>A0A3P5WLV6</accession>
<evidence type="ECO:0000256" key="3">
    <source>
        <dbReference type="ARBA" id="ARBA00022764"/>
    </source>
</evidence>
<dbReference type="RefSeq" id="WP_124084867.1">
    <property type="nucleotide sequence ID" value="NZ_UXAW01000033.1"/>
</dbReference>
<dbReference type="NCBIfam" id="TIGR03170">
    <property type="entry name" value="flgA_cterm"/>
    <property type="match status" value="1"/>
</dbReference>
<keyword evidence="7" id="KW-1185">Reference proteome</keyword>
<evidence type="ECO:0000256" key="2">
    <source>
        <dbReference type="ARBA" id="ARBA00022729"/>
    </source>
</evidence>
<dbReference type="EMBL" id="UXAW01000033">
    <property type="protein sequence ID" value="VDC20330.1"/>
    <property type="molecule type" value="Genomic_DNA"/>
</dbReference>
<evidence type="ECO:0000256" key="4">
    <source>
        <dbReference type="RuleBase" id="RU362063"/>
    </source>
</evidence>
<sequence>MWRALILACWPLTAQADSVIAARNLPAQTVIAEGDLMLAAAVIEGALTSTEAAVGQETRRAIYAGRPVRTGDLGPPALVERNALVALEYRAGGLVIRAEGRALARGAAGETIRVMNIESKTTVTGLIGPDGLIHVGELP</sequence>
<dbReference type="Gene3D" id="3.90.1210.10">
    <property type="entry name" value="Antifreeze-like/N-acetylneuraminic acid synthase C-terminal domain"/>
    <property type="match status" value="1"/>
</dbReference>
<name>A0A3P5WLV6_9RHOB</name>
<keyword evidence="6" id="KW-0282">Flagellum</keyword>
<dbReference type="Pfam" id="PF13144">
    <property type="entry name" value="ChapFlgA"/>
    <property type="match status" value="1"/>
</dbReference>
<comment type="similarity">
    <text evidence="4">Belongs to the FlgA family.</text>
</comment>
<feature type="domain" description="SAF" evidence="5">
    <location>
        <begin position="16"/>
        <end position="74"/>
    </location>
</feature>
<dbReference type="PANTHER" id="PTHR36307:SF1">
    <property type="entry name" value="FLAGELLA BASAL BODY P-RING FORMATION PROTEIN FLGA"/>
    <property type="match status" value="1"/>
</dbReference>
<evidence type="ECO:0000256" key="1">
    <source>
        <dbReference type="ARBA" id="ARBA00004418"/>
    </source>
</evidence>
<keyword evidence="6" id="KW-0966">Cell projection</keyword>
<keyword evidence="3 4" id="KW-0574">Periplasm</keyword>
<keyword evidence="6" id="KW-0969">Cilium</keyword>
<dbReference type="InterPro" id="IPR039246">
    <property type="entry name" value="Flagellar_FlgA"/>
</dbReference>
<protein>
    <recommendedName>
        <fullName evidence="4">Flagella basal body P-ring formation protein FlgA</fullName>
    </recommendedName>
</protein>
<reference evidence="6 7" key="1">
    <citation type="submission" date="2018-11" db="EMBL/GenBank/DDBJ databases">
        <authorList>
            <person name="Criscuolo A."/>
        </authorList>
    </citation>
    <scope>NUCLEOTIDE SEQUENCE [LARGE SCALE GENOMIC DNA]</scope>
    <source>
        <strain evidence="6">ACIP111625</strain>
    </source>
</reference>
<feature type="chain" id="PRO_5017847047" description="Flagella basal body P-ring formation protein FlgA" evidence="4">
    <location>
        <begin position="17"/>
        <end position="139"/>
    </location>
</feature>
<evidence type="ECO:0000313" key="6">
    <source>
        <dbReference type="EMBL" id="VDC20330.1"/>
    </source>
</evidence>
<organism evidence="6 7">
    <name type="scientific">Pseudogemmobacter humi</name>
    <dbReference type="NCBI Taxonomy" id="2483812"/>
    <lineage>
        <taxon>Bacteria</taxon>
        <taxon>Pseudomonadati</taxon>
        <taxon>Pseudomonadota</taxon>
        <taxon>Alphaproteobacteria</taxon>
        <taxon>Rhodobacterales</taxon>
        <taxon>Paracoccaceae</taxon>
        <taxon>Pseudogemmobacter</taxon>
    </lineage>
</organism>
<evidence type="ECO:0000259" key="5">
    <source>
        <dbReference type="SMART" id="SM00858"/>
    </source>
</evidence>
<keyword evidence="2 4" id="KW-0732">Signal</keyword>
<dbReference type="PANTHER" id="PTHR36307">
    <property type="entry name" value="FLAGELLA BASAL BODY P-RING FORMATION PROTEIN FLGA"/>
    <property type="match status" value="1"/>
</dbReference>